<reference evidence="2" key="3">
    <citation type="submission" date="2015-06" db="UniProtKB">
        <authorList>
            <consortium name="EnsemblMetazoa"/>
        </authorList>
    </citation>
    <scope>IDENTIFICATION</scope>
</reference>
<reference evidence="1 3" key="2">
    <citation type="journal article" date="2013" name="Nature">
        <title>Insights into bilaterian evolution from three spiralian genomes.</title>
        <authorList>
            <person name="Simakov O."/>
            <person name="Marletaz F."/>
            <person name="Cho S.J."/>
            <person name="Edsinger-Gonzales E."/>
            <person name="Havlak P."/>
            <person name="Hellsten U."/>
            <person name="Kuo D.H."/>
            <person name="Larsson T."/>
            <person name="Lv J."/>
            <person name="Arendt D."/>
            <person name="Savage R."/>
            <person name="Osoegawa K."/>
            <person name="de Jong P."/>
            <person name="Grimwood J."/>
            <person name="Chapman J.A."/>
            <person name="Shapiro H."/>
            <person name="Aerts A."/>
            <person name="Otillar R.P."/>
            <person name="Terry A.Y."/>
            <person name="Boore J.L."/>
            <person name="Grigoriev I.V."/>
            <person name="Lindberg D.R."/>
            <person name="Seaver E.C."/>
            <person name="Weisblat D.A."/>
            <person name="Putnam N.H."/>
            <person name="Rokhsar D.S."/>
        </authorList>
    </citation>
    <scope>NUCLEOTIDE SEQUENCE</scope>
    <source>
        <strain evidence="1 3">I ESC-2004</strain>
    </source>
</reference>
<gene>
    <name evidence="1" type="ORF">CAPTEDRAFT_143699</name>
</gene>
<dbReference type="EMBL" id="AMQN01000336">
    <property type="status" value="NOT_ANNOTATED_CDS"/>
    <property type="molecule type" value="Genomic_DNA"/>
</dbReference>
<proteinExistence type="predicted"/>
<dbReference type="AlphaFoldDB" id="R7TEI5"/>
<keyword evidence="3" id="KW-1185">Reference proteome</keyword>
<evidence type="ECO:0000313" key="3">
    <source>
        <dbReference type="Proteomes" id="UP000014760"/>
    </source>
</evidence>
<organism evidence="1">
    <name type="scientific">Capitella teleta</name>
    <name type="common">Polychaete worm</name>
    <dbReference type="NCBI Taxonomy" id="283909"/>
    <lineage>
        <taxon>Eukaryota</taxon>
        <taxon>Metazoa</taxon>
        <taxon>Spiralia</taxon>
        <taxon>Lophotrochozoa</taxon>
        <taxon>Annelida</taxon>
        <taxon>Polychaeta</taxon>
        <taxon>Sedentaria</taxon>
        <taxon>Scolecida</taxon>
        <taxon>Capitellidae</taxon>
        <taxon>Capitella</taxon>
    </lineage>
</organism>
<evidence type="ECO:0000313" key="2">
    <source>
        <dbReference type="EnsemblMetazoa" id="CapteP143699"/>
    </source>
</evidence>
<dbReference type="EnsemblMetazoa" id="CapteT143699">
    <property type="protein sequence ID" value="CapteP143699"/>
    <property type="gene ID" value="CapteG143699"/>
</dbReference>
<feature type="non-terminal residue" evidence="1">
    <location>
        <position position="1"/>
    </location>
</feature>
<dbReference type="HOGENOM" id="CLU_200123_0_0_1"/>
<evidence type="ECO:0000313" key="1">
    <source>
        <dbReference type="EMBL" id="ELT91887.1"/>
    </source>
</evidence>
<protein>
    <submittedName>
        <fullName evidence="1 2">Uncharacterized protein</fullName>
    </submittedName>
</protein>
<sequence>KSHIAVASGGKCGFEILSRLLYTPDLTTSDYKPFGNLKNIRGRHFASNRYMGC</sequence>
<dbReference type="EMBL" id="KB310317">
    <property type="protein sequence ID" value="ELT91887.1"/>
    <property type="molecule type" value="Genomic_DNA"/>
</dbReference>
<dbReference type="Proteomes" id="UP000014760">
    <property type="component" value="Unassembled WGS sequence"/>
</dbReference>
<name>R7TEI5_CAPTE</name>
<reference evidence="3" key="1">
    <citation type="submission" date="2012-12" db="EMBL/GenBank/DDBJ databases">
        <authorList>
            <person name="Hellsten U."/>
            <person name="Grimwood J."/>
            <person name="Chapman J.A."/>
            <person name="Shapiro H."/>
            <person name="Aerts A."/>
            <person name="Otillar R.P."/>
            <person name="Terry A.Y."/>
            <person name="Boore J.L."/>
            <person name="Simakov O."/>
            <person name="Marletaz F."/>
            <person name="Cho S.-J."/>
            <person name="Edsinger-Gonzales E."/>
            <person name="Havlak P."/>
            <person name="Kuo D.-H."/>
            <person name="Larsson T."/>
            <person name="Lv J."/>
            <person name="Arendt D."/>
            <person name="Savage R."/>
            <person name="Osoegawa K."/>
            <person name="de Jong P."/>
            <person name="Lindberg D.R."/>
            <person name="Seaver E.C."/>
            <person name="Weisblat D.A."/>
            <person name="Putnam N.H."/>
            <person name="Grigoriev I.V."/>
            <person name="Rokhsar D.S."/>
        </authorList>
    </citation>
    <scope>NUCLEOTIDE SEQUENCE</scope>
    <source>
        <strain evidence="3">I ESC-2004</strain>
    </source>
</reference>
<accession>R7TEI5</accession>